<evidence type="ECO:0000256" key="2">
    <source>
        <dbReference type="ARBA" id="ARBA00022679"/>
    </source>
</evidence>
<comment type="caution">
    <text evidence="4">The sequence shown here is derived from an EMBL/GenBank/DDBJ whole genome shotgun (WGS) entry which is preliminary data.</text>
</comment>
<keyword evidence="5" id="KW-1185">Reference proteome</keyword>
<gene>
    <name evidence="4" type="ORF">HNR65_000196</name>
</gene>
<dbReference type="GO" id="GO:0006083">
    <property type="term" value="P:acetate metabolic process"/>
    <property type="evidence" value="ECO:0007669"/>
    <property type="project" value="InterPro"/>
</dbReference>
<dbReference type="Gene3D" id="3.40.1080.20">
    <property type="entry name" value="Acetyl-CoA hydrolase/transferase C-terminal domain"/>
    <property type="match status" value="1"/>
</dbReference>
<dbReference type="PANTHER" id="PTHR21432:SF20">
    <property type="entry name" value="ACETYL-COA HYDROLASE"/>
    <property type="match status" value="1"/>
</dbReference>
<dbReference type="Gene3D" id="3.40.630.30">
    <property type="match status" value="1"/>
</dbReference>
<dbReference type="AlphaFoldDB" id="A0A7W0HJ74"/>
<dbReference type="InterPro" id="IPR026888">
    <property type="entry name" value="AcetylCoA_hyd_C"/>
</dbReference>
<dbReference type="EMBL" id="JACDUS010000001">
    <property type="protein sequence ID" value="MBA2879889.1"/>
    <property type="molecule type" value="Genomic_DNA"/>
</dbReference>
<dbReference type="Gene3D" id="3.30.750.70">
    <property type="entry name" value="4-hydroxybutyrate coenzyme like domains"/>
    <property type="match status" value="1"/>
</dbReference>
<dbReference type="InterPro" id="IPR037171">
    <property type="entry name" value="NagB/RpiA_transferase-like"/>
</dbReference>
<dbReference type="InterPro" id="IPR000182">
    <property type="entry name" value="GNAT_dom"/>
</dbReference>
<dbReference type="GO" id="GO:0016747">
    <property type="term" value="F:acyltransferase activity, transferring groups other than amino-acyl groups"/>
    <property type="evidence" value="ECO:0007669"/>
    <property type="project" value="InterPro"/>
</dbReference>
<comment type="similarity">
    <text evidence="1">Belongs to the acetyl-CoA hydrolase/transferase family.</text>
</comment>
<dbReference type="PROSITE" id="PS51186">
    <property type="entry name" value="GNAT"/>
    <property type="match status" value="1"/>
</dbReference>
<dbReference type="Proteomes" id="UP000525298">
    <property type="component" value="Unassembled WGS sequence"/>
</dbReference>
<dbReference type="RefSeq" id="WP_181549575.1">
    <property type="nucleotide sequence ID" value="NZ_JACDUS010000001.1"/>
</dbReference>
<reference evidence="4 5" key="1">
    <citation type="submission" date="2020-07" db="EMBL/GenBank/DDBJ databases">
        <title>Genomic Encyclopedia of Type Strains, Phase IV (KMG-IV): sequencing the most valuable type-strain genomes for metagenomic binning, comparative biology and taxonomic classification.</title>
        <authorList>
            <person name="Goeker M."/>
        </authorList>
    </citation>
    <scope>NUCLEOTIDE SEQUENCE [LARGE SCALE GENOMIC DNA]</scope>
    <source>
        <strain evidence="4 5">DSM 17721</strain>
    </source>
</reference>
<dbReference type="InterPro" id="IPR016181">
    <property type="entry name" value="Acyl_CoA_acyltransferase"/>
</dbReference>
<dbReference type="SUPFAM" id="SSF55729">
    <property type="entry name" value="Acyl-CoA N-acyltransferases (Nat)"/>
    <property type="match status" value="1"/>
</dbReference>
<dbReference type="CDD" id="cd04301">
    <property type="entry name" value="NAT_SF"/>
    <property type="match status" value="1"/>
</dbReference>
<evidence type="ECO:0000256" key="1">
    <source>
        <dbReference type="ARBA" id="ARBA00009632"/>
    </source>
</evidence>
<evidence type="ECO:0000259" key="3">
    <source>
        <dbReference type="PROSITE" id="PS51186"/>
    </source>
</evidence>
<dbReference type="InterPro" id="IPR046433">
    <property type="entry name" value="ActCoA_hydro"/>
</dbReference>
<dbReference type="InterPro" id="IPR038460">
    <property type="entry name" value="AcetylCoA_hyd_C_sf"/>
</dbReference>
<organism evidence="4 5">
    <name type="scientific">Desulfosalsimonas propionicica</name>
    <dbReference type="NCBI Taxonomy" id="332175"/>
    <lineage>
        <taxon>Bacteria</taxon>
        <taxon>Pseudomonadati</taxon>
        <taxon>Thermodesulfobacteriota</taxon>
        <taxon>Desulfobacteria</taxon>
        <taxon>Desulfobacterales</taxon>
        <taxon>Desulfosalsimonadaceae</taxon>
        <taxon>Desulfosalsimonas</taxon>
    </lineage>
</organism>
<dbReference type="Gene3D" id="3.40.1080.10">
    <property type="entry name" value="Glutaconate Coenzyme A-transferase"/>
    <property type="match status" value="1"/>
</dbReference>
<sequence length="631" mass="69918">MAVKYWPDEYIKKRRSAKQAMQLLKSGQRVFVGSSCGEPQHLVDTLVNEAPHLTDLEVVRLMSLQSSPLTRLANQGTFEQFSIRSIYQGSAGARHMEANRPYITPMNLSAVPNLFKKRHLPINAALVQTSPPDDFGWMSLGISVDVGLEALRAADMVIVQVNENMPRVLGHSFIHANDVDVVVEQDEDLLTIGQLPEFESAHRIARLVANLIEDGSTFQLGLGATPKAILLALSSKNDLGVHTQFVIDGIMDLVSMGVITNKYKGLNDGKIVATNAVGSQNLYEFVHDNPSIEFYPSDYVNNPTIIGQHNKMVSINMVMEMDLTGQAAVDALPHNYFAGVSSILDFTRGAAACPEGKSILLIPSTSMDGKTSRILPEIKSGGVVVPRTDVSYVVSEYGAVNLFGKNLQERATAMISLAHPDFRNELFEKAKDLGLMTKYRKLSESLRSVYPAGLEEIRKIRGQAVTFRPAKPVDDRRIQEHFYNLDKSDVIARFFYEKTQFLRDDVKSIIETDYVRNLTIVALTGEFGFGSVIGIGAYMLEPSHNMAEVAFSVSKKWQGTGIAGILLHKLAEAARDNHIEGLVAYTEPSNSAMIKLFGKLPYKIHKNREEDILVLSCRFDEPDEQQKAETK</sequence>
<dbReference type="GO" id="GO:0016787">
    <property type="term" value="F:hydrolase activity"/>
    <property type="evidence" value="ECO:0007669"/>
    <property type="project" value="UniProtKB-KW"/>
</dbReference>
<accession>A0A7W0HJ74</accession>
<dbReference type="GO" id="GO:0008775">
    <property type="term" value="F:acetate CoA-transferase activity"/>
    <property type="evidence" value="ECO:0007669"/>
    <property type="project" value="InterPro"/>
</dbReference>
<protein>
    <submittedName>
        <fullName evidence="4">Acyl-CoA hydrolase/GNAT superfamily N-acetyltransferase</fullName>
    </submittedName>
</protein>
<dbReference type="Pfam" id="PF00583">
    <property type="entry name" value="Acetyltransf_1"/>
    <property type="match status" value="1"/>
</dbReference>
<dbReference type="InterPro" id="IPR003702">
    <property type="entry name" value="ActCoA_hydro_N"/>
</dbReference>
<proteinExistence type="inferred from homology"/>
<keyword evidence="2 4" id="KW-0808">Transferase</keyword>
<evidence type="ECO:0000313" key="5">
    <source>
        <dbReference type="Proteomes" id="UP000525298"/>
    </source>
</evidence>
<name>A0A7W0HJ74_9BACT</name>
<dbReference type="Pfam" id="PF13336">
    <property type="entry name" value="AcetylCoA_hyd_C"/>
    <property type="match status" value="1"/>
</dbReference>
<dbReference type="PANTHER" id="PTHR21432">
    <property type="entry name" value="ACETYL-COA HYDROLASE-RELATED"/>
    <property type="match status" value="1"/>
</dbReference>
<feature type="domain" description="N-acetyltransferase" evidence="3">
    <location>
        <begin position="465"/>
        <end position="620"/>
    </location>
</feature>
<evidence type="ECO:0000313" key="4">
    <source>
        <dbReference type="EMBL" id="MBA2879889.1"/>
    </source>
</evidence>
<dbReference type="SUPFAM" id="SSF100950">
    <property type="entry name" value="NagB/RpiA/CoA transferase-like"/>
    <property type="match status" value="2"/>
</dbReference>
<keyword evidence="4" id="KW-0378">Hydrolase</keyword>
<dbReference type="Pfam" id="PF02550">
    <property type="entry name" value="AcetylCoA_hydro"/>
    <property type="match status" value="1"/>
</dbReference>